<dbReference type="Gene3D" id="3.40.50.2300">
    <property type="match status" value="1"/>
</dbReference>
<dbReference type="Pfam" id="PF00072">
    <property type="entry name" value="Response_reg"/>
    <property type="match status" value="1"/>
</dbReference>
<dbReference type="InterPro" id="IPR001789">
    <property type="entry name" value="Sig_transdc_resp-reg_receiver"/>
</dbReference>
<dbReference type="InterPro" id="IPR011006">
    <property type="entry name" value="CheY-like_superfamily"/>
</dbReference>
<dbReference type="EMBL" id="JAVRHL010000003">
    <property type="protein sequence ID" value="MDT0684157.1"/>
    <property type="molecule type" value="Genomic_DNA"/>
</dbReference>
<reference evidence="3 4" key="1">
    <citation type="submission" date="2023-09" db="EMBL/GenBank/DDBJ databases">
        <authorList>
            <person name="Rey-Velasco X."/>
        </authorList>
    </citation>
    <scope>NUCLEOTIDE SEQUENCE [LARGE SCALE GENOMIC DNA]</scope>
    <source>
        <strain evidence="3 4">F158</strain>
    </source>
</reference>
<dbReference type="RefSeq" id="WP_311693315.1">
    <property type="nucleotide sequence ID" value="NZ_JAVRHL010000003.1"/>
</dbReference>
<evidence type="ECO:0000256" key="1">
    <source>
        <dbReference type="PROSITE-ProRule" id="PRU00169"/>
    </source>
</evidence>
<sequence length="124" mass="13429">MSSSETSAEQRTIMIVEDDWLIADDLAHTVKDIGYRALGPAHSVSAALDILGKGEVDAALLDVNLRGETSYPVADAMAEQGIPFAFLSGYTTDQLKPGFQDRPLLSKPLNPGALRDRLSLMLRE</sequence>
<protein>
    <submittedName>
        <fullName evidence="3">Response regulator</fullName>
    </submittedName>
</protein>
<evidence type="ECO:0000259" key="2">
    <source>
        <dbReference type="PROSITE" id="PS50110"/>
    </source>
</evidence>
<comment type="caution">
    <text evidence="3">The sequence shown here is derived from an EMBL/GenBank/DDBJ whole genome shotgun (WGS) entry which is preliminary data.</text>
</comment>
<name>A0ABU3DKB4_9RHOB</name>
<feature type="modified residue" description="4-aspartylphosphate" evidence="1">
    <location>
        <position position="62"/>
    </location>
</feature>
<dbReference type="Proteomes" id="UP001265259">
    <property type="component" value="Unassembled WGS sequence"/>
</dbReference>
<accession>A0ABU3DKB4</accession>
<dbReference type="SUPFAM" id="SSF52172">
    <property type="entry name" value="CheY-like"/>
    <property type="match status" value="1"/>
</dbReference>
<dbReference type="PROSITE" id="PS50110">
    <property type="entry name" value="RESPONSE_REGULATORY"/>
    <property type="match status" value="1"/>
</dbReference>
<evidence type="ECO:0000313" key="4">
    <source>
        <dbReference type="Proteomes" id="UP001265259"/>
    </source>
</evidence>
<dbReference type="SMART" id="SM00448">
    <property type="entry name" value="REC"/>
    <property type="match status" value="1"/>
</dbReference>
<keyword evidence="1" id="KW-0597">Phosphoprotein</keyword>
<keyword evidence="4" id="KW-1185">Reference proteome</keyword>
<organism evidence="3 4">
    <name type="scientific">Tropicimonas omnivorans</name>
    <dbReference type="NCBI Taxonomy" id="3075590"/>
    <lineage>
        <taxon>Bacteria</taxon>
        <taxon>Pseudomonadati</taxon>
        <taxon>Pseudomonadota</taxon>
        <taxon>Alphaproteobacteria</taxon>
        <taxon>Rhodobacterales</taxon>
        <taxon>Roseobacteraceae</taxon>
        <taxon>Tropicimonas</taxon>
    </lineage>
</organism>
<gene>
    <name evidence="3" type="ORF">RM543_15840</name>
</gene>
<evidence type="ECO:0000313" key="3">
    <source>
        <dbReference type="EMBL" id="MDT0684157.1"/>
    </source>
</evidence>
<proteinExistence type="predicted"/>
<feature type="domain" description="Response regulatory" evidence="2">
    <location>
        <begin position="12"/>
        <end position="122"/>
    </location>
</feature>